<evidence type="ECO:0000256" key="2">
    <source>
        <dbReference type="ARBA" id="ARBA00006727"/>
    </source>
</evidence>
<dbReference type="GO" id="GO:0016020">
    <property type="term" value="C:membrane"/>
    <property type="evidence" value="ECO:0007669"/>
    <property type="project" value="UniProtKB-SubCell"/>
</dbReference>
<feature type="region of interest" description="Disordered" evidence="3">
    <location>
        <begin position="1"/>
        <end position="24"/>
    </location>
</feature>
<feature type="transmembrane region" description="Helical" evidence="4">
    <location>
        <begin position="152"/>
        <end position="178"/>
    </location>
</feature>
<dbReference type="AlphaFoldDB" id="A0A2G8S6S8"/>
<proteinExistence type="inferred from homology"/>
<feature type="transmembrane region" description="Helical" evidence="4">
    <location>
        <begin position="263"/>
        <end position="284"/>
    </location>
</feature>
<feature type="transmembrane region" description="Helical" evidence="4">
    <location>
        <begin position="185"/>
        <end position="206"/>
    </location>
</feature>
<dbReference type="InterPro" id="IPR020846">
    <property type="entry name" value="MFS_dom"/>
</dbReference>
<dbReference type="PROSITE" id="PS50850">
    <property type="entry name" value="MFS"/>
    <property type="match status" value="1"/>
</dbReference>
<feature type="transmembrane region" description="Helical" evidence="4">
    <location>
        <begin position="421"/>
        <end position="445"/>
    </location>
</feature>
<gene>
    <name evidence="6" type="ORF">GSI_08424</name>
</gene>
<name>A0A2G8S6S8_9APHY</name>
<feature type="transmembrane region" description="Helical" evidence="4">
    <location>
        <begin position="120"/>
        <end position="140"/>
    </location>
</feature>
<sequence>MTDRDEEKQVASKDEQEVGTSENVESPAVIAAVAPATPVLEQQLEYVPDGGRAAWTVVLGSTLALFASAGMINAYGAFQDYYKSTLLPSSSSASISLIGSLQVFFLYAGGPLTGRVFDAYGTTVLIPLGSVLCVFAMMMVSLAQKDQAYQLFLSHGVLFGIGIALMFNPAVAVVGHWFRRRRATAIGVVLSGGALGGVVFPFPILLQRLIPLIGFGWAVRVIAFIIMACFIVACLTIKTRLPLSGCVSWRTAIDLHGFRDPRYVLATVSGFLLFYALFTPYFYIQMYASFRGVPPSVSGYLLAILNAMNVPSRVLPGILADRFGPLKCFIPAAAVCTVLILGLWLPSHNAGAIIAFSALYGLFSGAFVSLLATYIATITPREIYGARLGSVYVFLAIATLIGTPTSGALLKATDEQHFRALIIFTGVLLAVGAVALVGAAARLGLALPEPPVKTFFGDAQRKIEEMSMNPGQFMHFHAVVACVASVTPRTIAVLIITSPR</sequence>
<evidence type="ECO:0000256" key="4">
    <source>
        <dbReference type="SAM" id="Phobius"/>
    </source>
</evidence>
<accession>A0A2G8S6S8</accession>
<dbReference type="InterPro" id="IPR036259">
    <property type="entry name" value="MFS_trans_sf"/>
</dbReference>
<feature type="domain" description="Major facilitator superfamily (MFS) profile" evidence="5">
    <location>
        <begin position="262"/>
        <end position="500"/>
    </location>
</feature>
<feature type="transmembrane region" description="Helical" evidence="4">
    <location>
        <begin position="476"/>
        <end position="497"/>
    </location>
</feature>
<dbReference type="STRING" id="1077348.A0A2G8S6S8"/>
<feature type="transmembrane region" description="Helical" evidence="4">
    <location>
        <begin position="90"/>
        <end position="108"/>
    </location>
</feature>
<feature type="transmembrane region" description="Helical" evidence="4">
    <location>
        <begin position="352"/>
        <end position="376"/>
    </location>
</feature>
<feature type="compositionally biased region" description="Basic and acidic residues" evidence="3">
    <location>
        <begin position="1"/>
        <end position="16"/>
    </location>
</feature>
<dbReference type="OrthoDB" id="6509908at2759"/>
<dbReference type="Pfam" id="PF07690">
    <property type="entry name" value="MFS_1"/>
    <property type="match status" value="1"/>
</dbReference>
<dbReference type="SUPFAM" id="SSF103473">
    <property type="entry name" value="MFS general substrate transporter"/>
    <property type="match status" value="1"/>
</dbReference>
<reference evidence="6 7" key="1">
    <citation type="journal article" date="2015" name="Sci. Rep.">
        <title>Chromosome-level genome map provides insights into diverse defense mechanisms in the medicinal fungus Ganoderma sinense.</title>
        <authorList>
            <person name="Zhu Y."/>
            <person name="Xu J."/>
            <person name="Sun C."/>
            <person name="Zhou S."/>
            <person name="Xu H."/>
            <person name="Nelson D.R."/>
            <person name="Qian J."/>
            <person name="Song J."/>
            <person name="Luo H."/>
            <person name="Xiang L."/>
            <person name="Li Y."/>
            <person name="Xu Z."/>
            <person name="Ji A."/>
            <person name="Wang L."/>
            <person name="Lu S."/>
            <person name="Hayward A."/>
            <person name="Sun W."/>
            <person name="Li X."/>
            <person name="Schwartz D.C."/>
            <person name="Wang Y."/>
            <person name="Chen S."/>
        </authorList>
    </citation>
    <scope>NUCLEOTIDE SEQUENCE [LARGE SCALE GENOMIC DNA]</scope>
    <source>
        <strain evidence="6 7">ZZ0214-1</strain>
    </source>
</reference>
<keyword evidence="4" id="KW-0812">Transmembrane</keyword>
<evidence type="ECO:0000313" key="7">
    <source>
        <dbReference type="Proteomes" id="UP000230002"/>
    </source>
</evidence>
<organism evidence="6 7">
    <name type="scientific">Ganoderma sinense ZZ0214-1</name>
    <dbReference type="NCBI Taxonomy" id="1077348"/>
    <lineage>
        <taxon>Eukaryota</taxon>
        <taxon>Fungi</taxon>
        <taxon>Dikarya</taxon>
        <taxon>Basidiomycota</taxon>
        <taxon>Agaricomycotina</taxon>
        <taxon>Agaricomycetes</taxon>
        <taxon>Polyporales</taxon>
        <taxon>Polyporaceae</taxon>
        <taxon>Ganoderma</taxon>
    </lineage>
</organism>
<feature type="transmembrane region" description="Helical" evidence="4">
    <location>
        <begin position="212"/>
        <end position="235"/>
    </location>
</feature>
<comment type="similarity">
    <text evidence="2">Belongs to the major facilitator superfamily. Monocarboxylate porter (TC 2.A.1.13) family.</text>
</comment>
<dbReference type="Proteomes" id="UP000230002">
    <property type="component" value="Unassembled WGS sequence"/>
</dbReference>
<feature type="transmembrane region" description="Helical" evidence="4">
    <location>
        <begin position="388"/>
        <end position="409"/>
    </location>
</feature>
<feature type="transmembrane region" description="Helical" evidence="4">
    <location>
        <begin position="53"/>
        <end position="78"/>
    </location>
</feature>
<evidence type="ECO:0000256" key="1">
    <source>
        <dbReference type="ARBA" id="ARBA00004141"/>
    </source>
</evidence>
<dbReference type="GO" id="GO:0022857">
    <property type="term" value="F:transmembrane transporter activity"/>
    <property type="evidence" value="ECO:0007669"/>
    <property type="project" value="InterPro"/>
</dbReference>
<keyword evidence="7" id="KW-1185">Reference proteome</keyword>
<keyword evidence="4" id="KW-1133">Transmembrane helix</keyword>
<dbReference type="InterPro" id="IPR011701">
    <property type="entry name" value="MFS"/>
</dbReference>
<feature type="transmembrane region" description="Helical" evidence="4">
    <location>
        <begin position="328"/>
        <end position="346"/>
    </location>
</feature>
<keyword evidence="4" id="KW-0472">Membrane</keyword>
<evidence type="ECO:0000313" key="6">
    <source>
        <dbReference type="EMBL" id="PIL29482.1"/>
    </source>
</evidence>
<evidence type="ECO:0000259" key="5">
    <source>
        <dbReference type="PROSITE" id="PS50850"/>
    </source>
</evidence>
<dbReference type="PANTHER" id="PTHR11360">
    <property type="entry name" value="MONOCARBOXYLATE TRANSPORTER"/>
    <property type="match status" value="1"/>
</dbReference>
<dbReference type="PANTHER" id="PTHR11360:SF177">
    <property type="entry name" value="RIBOFLAVIN TRANSPORTER MCH5"/>
    <property type="match status" value="1"/>
</dbReference>
<evidence type="ECO:0000256" key="3">
    <source>
        <dbReference type="SAM" id="MobiDB-lite"/>
    </source>
</evidence>
<dbReference type="Gene3D" id="1.20.1250.20">
    <property type="entry name" value="MFS general substrate transporter like domains"/>
    <property type="match status" value="2"/>
</dbReference>
<dbReference type="InterPro" id="IPR050327">
    <property type="entry name" value="Proton-linked_MCT"/>
</dbReference>
<comment type="caution">
    <text evidence="6">The sequence shown here is derived from an EMBL/GenBank/DDBJ whole genome shotgun (WGS) entry which is preliminary data.</text>
</comment>
<comment type="subcellular location">
    <subcellularLocation>
        <location evidence="1">Membrane</location>
        <topology evidence="1">Multi-pass membrane protein</topology>
    </subcellularLocation>
</comment>
<dbReference type="EMBL" id="AYKW01000022">
    <property type="protein sequence ID" value="PIL29482.1"/>
    <property type="molecule type" value="Genomic_DNA"/>
</dbReference>
<protein>
    <submittedName>
        <fullName evidence="6">MFS general substrate transporter</fullName>
    </submittedName>
</protein>